<feature type="transmembrane region" description="Helical" evidence="1">
    <location>
        <begin position="445"/>
        <end position="468"/>
    </location>
</feature>
<dbReference type="EMBL" id="JAPFFF010000004">
    <property type="protein sequence ID" value="KAK8892845.1"/>
    <property type="molecule type" value="Genomic_DNA"/>
</dbReference>
<protein>
    <submittedName>
        <fullName evidence="2">Meckelin</fullName>
    </submittedName>
</protein>
<dbReference type="Proteomes" id="UP001470230">
    <property type="component" value="Unassembled WGS sequence"/>
</dbReference>
<gene>
    <name evidence="2" type="ORF">M9Y10_030096</name>
</gene>
<dbReference type="Pfam" id="PF09773">
    <property type="entry name" value="Meckelin"/>
    <property type="match status" value="1"/>
</dbReference>
<proteinExistence type="predicted"/>
<feature type="transmembrane region" description="Helical" evidence="1">
    <location>
        <begin position="550"/>
        <end position="568"/>
    </location>
</feature>
<reference evidence="2 3" key="1">
    <citation type="submission" date="2024-04" db="EMBL/GenBank/DDBJ databases">
        <title>Tritrichomonas musculus Genome.</title>
        <authorList>
            <person name="Alves-Ferreira E."/>
            <person name="Grigg M."/>
            <person name="Lorenzi H."/>
            <person name="Galac M."/>
        </authorList>
    </citation>
    <scope>NUCLEOTIDE SEQUENCE [LARGE SCALE GENOMIC DNA]</scope>
    <source>
        <strain evidence="2 3">EAF2021</strain>
    </source>
</reference>
<evidence type="ECO:0000313" key="3">
    <source>
        <dbReference type="Proteomes" id="UP001470230"/>
    </source>
</evidence>
<sequence>MPLLQTTCENENQVFNSSEYGCYTCPNDFVAIESVCRPKNATLIVAYSNPIEYVHECDNNSIQFGLVCFPNNTFDDYKNNLKEAFQATYHDVIRNIKSDEYDRISTQINDEYIEQYAWAQLFHEVDPFNQTAVSLLGNACAVFSYDSNAYSCIKFNSNFTQGIGGKYSYLFWPSMGPFLTYGGSAPLKYISEEDYITKSYKLGDYLSFQLGRFSKYGEFRGFTPLTIDFQKCGESHDIANYWQRFGYNYYINCYIDMNELIMTDSTDFFDPFIEDGEYNGKVILRPIPVILKNYRGYQGDDVNRGKSDSNYRAVRRFFMNDNYTSNEIVQHIKSFGVTFTIKKNDKHSIYPPIFTIEYSQFRRDQLNGQDFIVEINEETISNPKYNFEVKYLREMNGFWQAIIIIFCLLVAVGLVYYFVQVVMFIRIYAVDGVRSSSVFGIIGNFFDLMGTIFFVVCFAFAFYIFVFFKFQHSTYICLPEESEFKPLIPILLVALLMKLIGIIFITVMKSSINVFIIDWEKPKEEDIPISGWRRIIVANEWNRILTVRHYNVAFTVLSMAFIIGGFKLEYLSTPIPSTELIDMDKKYYILRFAFTSFVWLLLILFQLLMTHFVIWPIFGNPFFNFIDLCSTSNISVLIRTCSFHGYYIHGRSPHFSSDEDMDELTANLKREKLDQVPKRGLINGSTEQVFETFLTDDCRHQLNDLYNSQLAQTGSPSVLNLKPHVAADIPHAAYETNQEVNEFLKQFFSNESDNKFVVQPKNCVQSFFNIAPTALEESVLTVIGDAAYRESMIAGIEWKLQLFYLLIFACIGIVVSSPCIPAIVVYIIDFIFVKIYNVMGRANLARKTLLDDRFFL</sequence>
<dbReference type="PANTHER" id="PTHR21274:SF0">
    <property type="entry name" value="MECKELIN"/>
    <property type="match status" value="1"/>
</dbReference>
<evidence type="ECO:0000256" key="1">
    <source>
        <dbReference type="SAM" id="Phobius"/>
    </source>
</evidence>
<accession>A0ABR2KNZ6</accession>
<feature type="transmembrane region" description="Helical" evidence="1">
    <location>
        <begin position="488"/>
        <end position="507"/>
    </location>
</feature>
<dbReference type="PANTHER" id="PTHR21274">
    <property type="entry name" value="MECKELIN"/>
    <property type="match status" value="1"/>
</dbReference>
<comment type="caution">
    <text evidence="2">The sequence shown here is derived from an EMBL/GenBank/DDBJ whole genome shotgun (WGS) entry which is preliminary data.</text>
</comment>
<keyword evidence="1" id="KW-0812">Transmembrane</keyword>
<dbReference type="InterPro" id="IPR019170">
    <property type="entry name" value="Meckelin"/>
</dbReference>
<keyword evidence="1" id="KW-1133">Transmembrane helix</keyword>
<name>A0ABR2KNZ6_9EUKA</name>
<feature type="transmembrane region" description="Helical" evidence="1">
    <location>
        <begin position="588"/>
        <end position="608"/>
    </location>
</feature>
<keyword evidence="1" id="KW-0472">Membrane</keyword>
<keyword evidence="3" id="KW-1185">Reference proteome</keyword>
<feature type="transmembrane region" description="Helical" evidence="1">
    <location>
        <begin position="802"/>
        <end position="828"/>
    </location>
</feature>
<evidence type="ECO:0000313" key="2">
    <source>
        <dbReference type="EMBL" id="KAK8892845.1"/>
    </source>
</evidence>
<feature type="transmembrane region" description="Helical" evidence="1">
    <location>
        <begin position="398"/>
        <end position="425"/>
    </location>
</feature>
<organism evidence="2 3">
    <name type="scientific">Tritrichomonas musculus</name>
    <dbReference type="NCBI Taxonomy" id="1915356"/>
    <lineage>
        <taxon>Eukaryota</taxon>
        <taxon>Metamonada</taxon>
        <taxon>Parabasalia</taxon>
        <taxon>Tritrichomonadida</taxon>
        <taxon>Tritrichomonadidae</taxon>
        <taxon>Tritrichomonas</taxon>
    </lineage>
</organism>